<dbReference type="Proteomes" id="UP000249616">
    <property type="component" value="Plasmid unnamed1"/>
</dbReference>
<feature type="domain" description="HTH cro/C1-type" evidence="3">
    <location>
        <begin position="45"/>
        <end position="99"/>
    </location>
</feature>
<keyword evidence="2" id="KW-0472">Membrane</keyword>
<geneLocation type="plasmid" evidence="4 5">
    <name>unnamed1</name>
</geneLocation>
<feature type="region of interest" description="Disordered" evidence="1">
    <location>
        <begin position="170"/>
        <end position="194"/>
    </location>
</feature>
<dbReference type="CDD" id="cd00093">
    <property type="entry name" value="HTH_XRE"/>
    <property type="match status" value="1"/>
</dbReference>
<evidence type="ECO:0000313" key="4">
    <source>
        <dbReference type="EMBL" id="AWW43331.1"/>
    </source>
</evidence>
<name>A0A2Z4JE54_9ACTN</name>
<feature type="region of interest" description="Disordered" evidence="1">
    <location>
        <begin position="109"/>
        <end position="140"/>
    </location>
</feature>
<dbReference type="Gene3D" id="1.10.260.40">
    <property type="entry name" value="lambda repressor-like DNA-binding domains"/>
    <property type="match status" value="1"/>
</dbReference>
<dbReference type="AlphaFoldDB" id="A0A2Z4JE54"/>
<keyword evidence="2" id="KW-0812">Transmembrane</keyword>
<dbReference type="Pfam" id="PF13560">
    <property type="entry name" value="HTH_31"/>
    <property type="match status" value="1"/>
</dbReference>
<dbReference type="CDD" id="cd23415">
    <property type="entry name" value="beta-trefoil_Ricin_AH"/>
    <property type="match status" value="1"/>
</dbReference>
<dbReference type="Gene3D" id="2.80.10.50">
    <property type="match status" value="1"/>
</dbReference>
<evidence type="ECO:0000313" key="5">
    <source>
        <dbReference type="Proteomes" id="UP000249616"/>
    </source>
</evidence>
<dbReference type="PROSITE" id="PS50943">
    <property type="entry name" value="HTH_CROC1"/>
    <property type="match status" value="1"/>
</dbReference>
<accession>A0A2Z4JE54</accession>
<keyword evidence="5" id="KW-1185">Reference proteome</keyword>
<sequence length="311" mass="32460">MVLTCWDGVVPGRGTARGSRGDGGALAAEERAGEVAPAKQLGKALRALQQRSGRTLRSLEAEVLISDSSLSRYLQGVTVPPWATVTHLCRALGADPSEYRALWEAANLSQTPSGENPPSAAAPPPVDGGDSRPRTAQRWRRGRWVTAAAGVLVGGVVGSLFTVLVAAPGPEPARPSSGSAAVTGPANKPGRSDAVQPFINRVTGKCLDHSLDHGLRTYACNGLSYQRWTVHALPDGTQQLRNHATGACLRSEGMTLRTGACATAASATWSVRTWADEAVTISSTETGACLEDSASGLRAAECGDTTRQRWG</sequence>
<dbReference type="InterPro" id="IPR035992">
    <property type="entry name" value="Ricin_B-like_lectins"/>
</dbReference>
<evidence type="ECO:0000256" key="2">
    <source>
        <dbReference type="SAM" id="Phobius"/>
    </source>
</evidence>
<feature type="transmembrane region" description="Helical" evidence="2">
    <location>
        <begin position="144"/>
        <end position="167"/>
    </location>
</feature>
<dbReference type="SUPFAM" id="SSF50370">
    <property type="entry name" value="Ricin B-like lectins"/>
    <property type="match status" value="1"/>
</dbReference>
<dbReference type="GO" id="GO:0003677">
    <property type="term" value="F:DNA binding"/>
    <property type="evidence" value="ECO:0007669"/>
    <property type="project" value="InterPro"/>
</dbReference>
<evidence type="ECO:0000259" key="3">
    <source>
        <dbReference type="PROSITE" id="PS50943"/>
    </source>
</evidence>
<keyword evidence="4" id="KW-0614">Plasmid</keyword>
<reference evidence="5" key="1">
    <citation type="submission" date="2018-06" db="EMBL/GenBank/DDBJ databases">
        <authorList>
            <person name="Li K."/>
        </authorList>
    </citation>
    <scope>NUCLEOTIDE SEQUENCE [LARGE SCALE GENOMIC DNA]</scope>
    <source>
        <strain evidence="5">ZFG47</strain>
        <plasmid evidence="5">unnamed1</plasmid>
    </source>
</reference>
<dbReference type="InterPro" id="IPR010982">
    <property type="entry name" value="Lambda_DNA-bd_dom_sf"/>
</dbReference>
<dbReference type="InterPro" id="IPR001387">
    <property type="entry name" value="Cro/C1-type_HTH"/>
</dbReference>
<gene>
    <name evidence="4" type="ORF">DN051_42940</name>
</gene>
<dbReference type="InterPro" id="IPR000772">
    <property type="entry name" value="Ricin_B_lectin"/>
</dbReference>
<organism evidence="4 5">
    <name type="scientific">Streptomyces cadmiisoli</name>
    <dbReference type="NCBI Taxonomy" id="2184053"/>
    <lineage>
        <taxon>Bacteria</taxon>
        <taxon>Bacillati</taxon>
        <taxon>Actinomycetota</taxon>
        <taxon>Actinomycetes</taxon>
        <taxon>Kitasatosporales</taxon>
        <taxon>Streptomycetaceae</taxon>
        <taxon>Streptomyces</taxon>
        <taxon>Streptomyces aurantiacus group</taxon>
    </lineage>
</organism>
<evidence type="ECO:0000256" key="1">
    <source>
        <dbReference type="SAM" id="MobiDB-lite"/>
    </source>
</evidence>
<proteinExistence type="predicted"/>
<protein>
    <submittedName>
        <fullName evidence="4">XRE family transcriptional regulator</fullName>
    </submittedName>
</protein>
<keyword evidence="2" id="KW-1133">Transmembrane helix</keyword>
<dbReference type="KEGG" id="scad:DN051_42940"/>
<dbReference type="Pfam" id="PF00652">
    <property type="entry name" value="Ricin_B_lectin"/>
    <property type="match status" value="1"/>
</dbReference>
<dbReference type="EMBL" id="CP030074">
    <property type="protein sequence ID" value="AWW43331.1"/>
    <property type="molecule type" value="Genomic_DNA"/>
</dbReference>
<dbReference type="PROSITE" id="PS50231">
    <property type="entry name" value="RICIN_B_LECTIN"/>
    <property type="match status" value="1"/>
</dbReference>
<dbReference type="SUPFAM" id="SSF47413">
    <property type="entry name" value="lambda repressor-like DNA-binding domains"/>
    <property type="match status" value="1"/>
</dbReference>